<dbReference type="CDD" id="cd18870">
    <property type="entry name" value="NUDIX_AcylCoAdiphos_Nudt19"/>
    <property type="match status" value="1"/>
</dbReference>
<dbReference type="PANTHER" id="PTHR12318">
    <property type="entry name" value="TESTOSTERONE-REGULATED PROTEIN RP2"/>
    <property type="match status" value="1"/>
</dbReference>
<name>A0A5D0RHC2_9RHOB</name>
<dbReference type="AlphaFoldDB" id="A0A5D0RHC2"/>
<feature type="domain" description="Nudix hydrolase" evidence="7">
    <location>
        <begin position="9"/>
        <end position="200"/>
    </location>
</feature>
<evidence type="ECO:0000256" key="1">
    <source>
        <dbReference type="ARBA" id="ARBA00001936"/>
    </source>
</evidence>
<comment type="cofactor">
    <cofactor evidence="2">
        <name>Mg(2+)</name>
        <dbReference type="ChEBI" id="CHEBI:18420"/>
    </cofactor>
</comment>
<evidence type="ECO:0000256" key="2">
    <source>
        <dbReference type="ARBA" id="ARBA00001946"/>
    </source>
</evidence>
<organism evidence="8 9">
    <name type="scientific">Maritimibacter fusiformis</name>
    <dbReference type="NCBI Taxonomy" id="2603819"/>
    <lineage>
        <taxon>Bacteria</taxon>
        <taxon>Pseudomonadati</taxon>
        <taxon>Pseudomonadota</taxon>
        <taxon>Alphaproteobacteria</taxon>
        <taxon>Rhodobacterales</taxon>
        <taxon>Roseobacteraceae</taxon>
        <taxon>Maritimibacter</taxon>
    </lineage>
</organism>
<reference evidence="8 9" key="1">
    <citation type="submission" date="2019-08" db="EMBL/GenBank/DDBJ databases">
        <title>Identification of a novel species of the genus Boseongicola.</title>
        <authorList>
            <person name="Zhang X.-Q."/>
        </authorList>
    </citation>
    <scope>NUCLEOTIDE SEQUENCE [LARGE SCALE GENOMIC DNA]</scope>
    <source>
        <strain evidence="8 9">HY14</strain>
    </source>
</reference>
<keyword evidence="9" id="KW-1185">Reference proteome</keyword>
<evidence type="ECO:0000256" key="6">
    <source>
        <dbReference type="ARBA" id="ARBA00023211"/>
    </source>
</evidence>
<comment type="caution">
    <text evidence="8">The sequence shown here is derived from an EMBL/GenBank/DDBJ whole genome shotgun (WGS) entry which is preliminary data.</text>
</comment>
<sequence length="238" mass="25777">MTKIDKTKTIRDAATVVLIRDVDTDKPRVLLGQRGARAAFMPNMYVFPGGALDPEDLHVPLAEAGAEPCRSRLDLNARPGIGPGLLAAAIRELWEEAGQILGEPGTWPGAVPPSWQSFADTGHVPSADGLAFVFRAITPPGRTRRFDARFFVADAARLKTDPDDFSHAEDELANLQWIGLDEVREFDLPFVTQVALAEIAGRLPDLAAPDSVPFFDNGAEETLFRRLGGAHPMDAGQL</sequence>
<dbReference type="GO" id="GO:0016818">
    <property type="term" value="F:hydrolase activity, acting on acid anhydrides, in phosphorus-containing anhydrides"/>
    <property type="evidence" value="ECO:0007669"/>
    <property type="project" value="InterPro"/>
</dbReference>
<evidence type="ECO:0000313" key="8">
    <source>
        <dbReference type="EMBL" id="TYB81030.1"/>
    </source>
</evidence>
<dbReference type="Pfam" id="PF00293">
    <property type="entry name" value="NUDIX"/>
    <property type="match status" value="1"/>
</dbReference>
<dbReference type="InterPro" id="IPR015797">
    <property type="entry name" value="NUDIX_hydrolase-like_dom_sf"/>
</dbReference>
<comment type="cofactor">
    <cofactor evidence="1">
        <name>Mn(2+)</name>
        <dbReference type="ChEBI" id="CHEBI:29035"/>
    </cofactor>
</comment>
<evidence type="ECO:0000256" key="3">
    <source>
        <dbReference type="ARBA" id="ARBA00022723"/>
    </source>
</evidence>
<proteinExistence type="predicted"/>
<dbReference type="PANTHER" id="PTHR12318:SF0">
    <property type="entry name" value="ACYL-COENZYME A DIPHOSPHATASE NUDT19"/>
    <property type="match status" value="1"/>
</dbReference>
<gene>
    <name evidence="8" type="ORF">FVF75_11335</name>
</gene>
<evidence type="ECO:0000259" key="7">
    <source>
        <dbReference type="PROSITE" id="PS51462"/>
    </source>
</evidence>
<dbReference type="RefSeq" id="WP_148378093.1">
    <property type="nucleotide sequence ID" value="NZ_VSIY01000009.1"/>
</dbReference>
<evidence type="ECO:0000313" key="9">
    <source>
        <dbReference type="Proteomes" id="UP000322080"/>
    </source>
</evidence>
<dbReference type="SUPFAM" id="SSF55811">
    <property type="entry name" value="Nudix"/>
    <property type="match status" value="1"/>
</dbReference>
<dbReference type="EMBL" id="VSIY01000009">
    <property type="protein sequence ID" value="TYB81030.1"/>
    <property type="molecule type" value="Genomic_DNA"/>
</dbReference>
<keyword evidence="4 8" id="KW-0378">Hydrolase</keyword>
<dbReference type="InterPro" id="IPR000086">
    <property type="entry name" value="NUDIX_hydrolase_dom"/>
</dbReference>
<keyword evidence="5" id="KW-0460">Magnesium</keyword>
<dbReference type="Gene3D" id="3.90.79.10">
    <property type="entry name" value="Nucleoside Triphosphate Pyrophosphohydrolase"/>
    <property type="match status" value="1"/>
</dbReference>
<dbReference type="Proteomes" id="UP000322080">
    <property type="component" value="Unassembled WGS sequence"/>
</dbReference>
<evidence type="ECO:0000256" key="4">
    <source>
        <dbReference type="ARBA" id="ARBA00022801"/>
    </source>
</evidence>
<dbReference type="InterPro" id="IPR039121">
    <property type="entry name" value="NUDT19"/>
</dbReference>
<evidence type="ECO:0000256" key="5">
    <source>
        <dbReference type="ARBA" id="ARBA00022842"/>
    </source>
</evidence>
<protein>
    <submittedName>
        <fullName evidence="8">NUDIX hydrolase</fullName>
    </submittedName>
</protein>
<keyword evidence="3" id="KW-0479">Metal-binding</keyword>
<accession>A0A5D0RHC2</accession>
<dbReference type="GO" id="GO:0046872">
    <property type="term" value="F:metal ion binding"/>
    <property type="evidence" value="ECO:0007669"/>
    <property type="project" value="UniProtKB-KW"/>
</dbReference>
<dbReference type="PROSITE" id="PS51462">
    <property type="entry name" value="NUDIX"/>
    <property type="match status" value="1"/>
</dbReference>
<keyword evidence="6" id="KW-0464">Manganese</keyword>